<keyword evidence="1" id="KW-1185">Reference proteome</keyword>
<dbReference type="WBParaSite" id="jg469">
    <property type="protein sequence ID" value="jg469"/>
    <property type="gene ID" value="jg469"/>
</dbReference>
<evidence type="ECO:0000313" key="1">
    <source>
        <dbReference type="Proteomes" id="UP000887574"/>
    </source>
</evidence>
<accession>A0A915EBU8</accession>
<reference evidence="2" key="1">
    <citation type="submission" date="2022-11" db="UniProtKB">
        <authorList>
            <consortium name="WormBaseParasite"/>
        </authorList>
    </citation>
    <scope>IDENTIFICATION</scope>
</reference>
<sequence>MGNSQFRDIALETVAFVQADHPWKRELAQEVNITFNRISGLLFYDFPEYKVRETLADCLVVVNSMALTPLVTSTHVAASKSLVLMINDAVSQSTDLLTCRTHIPMEKFVNFLLAFVSTLSIKLVCSVFSRNPSMRIFVNLHLPSIRLPSNRTFVQSTCGFGPRLTYKCFIIYPATADITAT</sequence>
<proteinExistence type="predicted"/>
<dbReference type="AlphaFoldDB" id="A0A915EBU8"/>
<name>A0A915EBU8_9BILA</name>
<evidence type="ECO:0000313" key="2">
    <source>
        <dbReference type="WBParaSite" id="jg469"/>
    </source>
</evidence>
<organism evidence="1 2">
    <name type="scientific">Ditylenchus dipsaci</name>
    <dbReference type="NCBI Taxonomy" id="166011"/>
    <lineage>
        <taxon>Eukaryota</taxon>
        <taxon>Metazoa</taxon>
        <taxon>Ecdysozoa</taxon>
        <taxon>Nematoda</taxon>
        <taxon>Chromadorea</taxon>
        <taxon>Rhabditida</taxon>
        <taxon>Tylenchina</taxon>
        <taxon>Tylenchomorpha</taxon>
        <taxon>Sphaerularioidea</taxon>
        <taxon>Anguinidae</taxon>
        <taxon>Anguininae</taxon>
        <taxon>Ditylenchus</taxon>
    </lineage>
</organism>
<protein>
    <submittedName>
        <fullName evidence="2">Uncharacterized protein</fullName>
    </submittedName>
</protein>
<dbReference type="Proteomes" id="UP000887574">
    <property type="component" value="Unplaced"/>
</dbReference>